<protein>
    <recommendedName>
        <fullName evidence="3">FlgN family protein</fullName>
    </recommendedName>
</protein>
<gene>
    <name evidence="1" type="ordered locus">Sgly_0589</name>
</gene>
<dbReference type="HOGENOM" id="CLU_1618190_0_0_9"/>
<dbReference type="EMBL" id="CP002547">
    <property type="protein sequence ID" value="ADY54952.1"/>
    <property type="molecule type" value="Genomic_DNA"/>
</dbReference>
<evidence type="ECO:0008006" key="3">
    <source>
        <dbReference type="Google" id="ProtNLM"/>
    </source>
</evidence>
<dbReference type="Proteomes" id="UP000007488">
    <property type="component" value="Chromosome"/>
</dbReference>
<reference evidence="2" key="2">
    <citation type="submission" date="2011-02" db="EMBL/GenBank/DDBJ databases">
        <title>The complete genome of Syntrophobotulus glycolicus DSM 8271.</title>
        <authorList>
            <person name="Lucas S."/>
            <person name="Copeland A."/>
            <person name="Lapidus A."/>
            <person name="Bruce D."/>
            <person name="Goodwin L."/>
            <person name="Pitluck S."/>
            <person name="Kyrpides N."/>
            <person name="Mavromatis K."/>
            <person name="Pagani I."/>
            <person name="Ivanova N."/>
            <person name="Mikhailova N."/>
            <person name="Chertkov O."/>
            <person name="Held B."/>
            <person name="Detter J.C."/>
            <person name="Tapia R."/>
            <person name="Han C."/>
            <person name="Land M."/>
            <person name="Hauser L."/>
            <person name="Markowitz V."/>
            <person name="Cheng J.-F."/>
            <person name="Hugenholtz P."/>
            <person name="Woyke T."/>
            <person name="Wu D."/>
            <person name="Spring S."/>
            <person name="Schroeder M."/>
            <person name="Brambilla E."/>
            <person name="Klenk H.-P."/>
            <person name="Eisen J.A."/>
        </authorList>
    </citation>
    <scope>NUCLEOTIDE SEQUENCE [LARGE SCALE GENOMIC DNA]</scope>
    <source>
        <strain evidence="2">DSM 8271 / FlGlyR</strain>
    </source>
</reference>
<proteinExistence type="predicted"/>
<sequence>MSGLLGDLEEYYLRDLEDYRQLLEFMRTFEEFLDKEQSRNTDGISSQESDESEETQRIVEMLRDFSQKREEWFAVIMARRQDSDRLKNQLKKKGEKPDKLFDSTAQLNILTKEILAIDESVIAKIKMEMEFVKNELNRLRSGKKAKNVYGQNHVAEARFIDKIK</sequence>
<dbReference type="STRING" id="645991.Sgly_0589"/>
<dbReference type="KEGG" id="sgy:Sgly_0589"/>
<reference evidence="1 2" key="1">
    <citation type="journal article" date="2011" name="Stand. Genomic Sci.">
        <title>Complete genome sequence of Syntrophobotulus glycolicus type strain (FlGlyR).</title>
        <authorList>
            <person name="Han C."/>
            <person name="Mwirichia R."/>
            <person name="Chertkov O."/>
            <person name="Held B."/>
            <person name="Lapidus A."/>
            <person name="Nolan M."/>
            <person name="Lucas S."/>
            <person name="Hammon N."/>
            <person name="Deshpande S."/>
            <person name="Cheng J.F."/>
            <person name="Tapia R."/>
            <person name="Goodwin L."/>
            <person name="Pitluck S."/>
            <person name="Huntemann M."/>
            <person name="Liolios K."/>
            <person name="Ivanova N."/>
            <person name="Pagani I."/>
            <person name="Mavromatis K."/>
            <person name="Ovchinikova G."/>
            <person name="Pati A."/>
            <person name="Chen A."/>
            <person name="Palaniappan K."/>
            <person name="Land M."/>
            <person name="Hauser L."/>
            <person name="Brambilla E.M."/>
            <person name="Rohde M."/>
            <person name="Spring S."/>
            <person name="Sikorski J."/>
            <person name="Goker M."/>
            <person name="Woyke T."/>
            <person name="Bristow J."/>
            <person name="Eisen J.A."/>
            <person name="Markowitz V."/>
            <person name="Hugenholtz P."/>
            <person name="Kyrpides N.C."/>
            <person name="Klenk H.P."/>
            <person name="Detter J.C."/>
        </authorList>
    </citation>
    <scope>NUCLEOTIDE SEQUENCE [LARGE SCALE GENOMIC DNA]</scope>
    <source>
        <strain evidence="2">DSM 8271 / FlGlyR</strain>
    </source>
</reference>
<organism evidence="1 2">
    <name type="scientific">Syntrophobotulus glycolicus (strain DSM 8271 / FlGlyR)</name>
    <dbReference type="NCBI Taxonomy" id="645991"/>
    <lineage>
        <taxon>Bacteria</taxon>
        <taxon>Bacillati</taxon>
        <taxon>Bacillota</taxon>
        <taxon>Clostridia</taxon>
        <taxon>Eubacteriales</taxon>
        <taxon>Desulfitobacteriaceae</taxon>
        <taxon>Syntrophobotulus</taxon>
    </lineage>
</organism>
<evidence type="ECO:0000313" key="2">
    <source>
        <dbReference type="Proteomes" id="UP000007488"/>
    </source>
</evidence>
<accession>F0SZE7</accession>
<keyword evidence="2" id="KW-1185">Reference proteome</keyword>
<dbReference type="RefSeq" id="WP_013623823.1">
    <property type="nucleotide sequence ID" value="NC_015172.1"/>
</dbReference>
<evidence type="ECO:0000313" key="1">
    <source>
        <dbReference type="EMBL" id="ADY54952.1"/>
    </source>
</evidence>
<name>F0SZE7_SYNGF</name>
<dbReference type="AlphaFoldDB" id="F0SZE7"/>